<feature type="signal peptide" evidence="10">
    <location>
        <begin position="1"/>
        <end position="25"/>
    </location>
</feature>
<keyword evidence="7" id="KW-0720">Serine protease</keyword>
<comment type="caution">
    <text evidence="12">The sequence shown here is derived from an EMBL/GenBank/DDBJ whole genome shotgun (WGS) entry which is preliminary data.</text>
</comment>
<dbReference type="PRINTS" id="PR00923">
    <property type="entry name" value="LACTOPTASE"/>
</dbReference>
<organism evidence="12 13">
    <name type="scientific">Alteribacter keqinensis</name>
    <dbReference type="NCBI Taxonomy" id="2483800"/>
    <lineage>
        <taxon>Bacteria</taxon>
        <taxon>Bacillati</taxon>
        <taxon>Bacillota</taxon>
        <taxon>Bacilli</taxon>
        <taxon>Bacillales</taxon>
        <taxon>Bacillaceae</taxon>
        <taxon>Alteribacter</taxon>
    </lineage>
</organism>
<evidence type="ECO:0000259" key="11">
    <source>
        <dbReference type="SMART" id="SM00939"/>
    </source>
</evidence>
<dbReference type="GO" id="GO:0008239">
    <property type="term" value="F:dipeptidyl-peptidase activity"/>
    <property type="evidence" value="ECO:0007669"/>
    <property type="project" value="UniProtKB-EC"/>
</dbReference>
<dbReference type="EC" id="3.4.14.11" evidence="3"/>
<dbReference type="GO" id="GO:0006508">
    <property type="term" value="P:proteolysis"/>
    <property type="evidence" value="ECO:0007669"/>
    <property type="project" value="UniProtKB-KW"/>
</dbReference>
<feature type="domain" description="Xaa-Pro dipeptidyl-peptidase C-terminal" evidence="11">
    <location>
        <begin position="378"/>
        <end position="598"/>
    </location>
</feature>
<dbReference type="NCBIfam" id="NF003780">
    <property type="entry name" value="PRK05371.1-1"/>
    <property type="match status" value="1"/>
</dbReference>
<dbReference type="GO" id="GO:0004177">
    <property type="term" value="F:aminopeptidase activity"/>
    <property type="evidence" value="ECO:0007669"/>
    <property type="project" value="UniProtKB-KW"/>
</dbReference>
<keyword evidence="5" id="KW-0645">Protease</keyword>
<evidence type="ECO:0000256" key="6">
    <source>
        <dbReference type="ARBA" id="ARBA00022801"/>
    </source>
</evidence>
<evidence type="ECO:0000256" key="10">
    <source>
        <dbReference type="SAM" id="SignalP"/>
    </source>
</evidence>
<dbReference type="SMART" id="SM00939">
    <property type="entry name" value="PepX_C"/>
    <property type="match status" value="1"/>
</dbReference>
<evidence type="ECO:0000256" key="9">
    <source>
        <dbReference type="SAM" id="MobiDB-lite"/>
    </source>
</evidence>
<evidence type="ECO:0000256" key="8">
    <source>
        <dbReference type="ARBA" id="ARBA00030045"/>
    </source>
</evidence>
<keyword evidence="6" id="KW-0378">Hydrolase</keyword>
<accession>A0A3M7TX65</accession>
<reference evidence="12 13" key="1">
    <citation type="submission" date="2018-10" db="EMBL/GenBank/DDBJ databases">
        <title>Bacillus Keqinensis sp. nov., a moderately halophilic bacterium isolated from a saline-alkaline lake.</title>
        <authorList>
            <person name="Wang H."/>
        </authorList>
    </citation>
    <scope>NUCLEOTIDE SEQUENCE [LARGE SCALE GENOMIC DNA]</scope>
    <source>
        <strain evidence="12 13">KQ-3</strain>
    </source>
</reference>
<feature type="chain" id="PRO_5018069374" description="Xaa-Pro dipeptidyl-peptidase" evidence="10">
    <location>
        <begin position="26"/>
        <end position="610"/>
    </location>
</feature>
<gene>
    <name evidence="12" type="ORF">EBO34_09805</name>
</gene>
<dbReference type="InterPro" id="IPR008252">
    <property type="entry name" value="Pept_S15_Xpro"/>
</dbReference>
<dbReference type="InterPro" id="IPR013736">
    <property type="entry name" value="Xaa-Pro_dipept_C"/>
</dbReference>
<protein>
    <recommendedName>
        <fullName evidence="3">Xaa-Pro dipeptidyl-peptidase</fullName>
        <ecNumber evidence="3">3.4.14.11</ecNumber>
    </recommendedName>
    <alternativeName>
        <fullName evidence="8">X-prolyl-dipeptidyl aminopeptidase</fullName>
    </alternativeName>
</protein>
<name>A0A3M7TX65_9BACI</name>
<dbReference type="SUPFAM" id="SSF53474">
    <property type="entry name" value="alpha/beta-Hydrolases"/>
    <property type="match status" value="1"/>
</dbReference>
<evidence type="ECO:0000256" key="4">
    <source>
        <dbReference type="ARBA" id="ARBA00022438"/>
    </source>
</evidence>
<comment type="similarity">
    <text evidence="2">Belongs to the peptidase S15 family.</text>
</comment>
<evidence type="ECO:0000256" key="1">
    <source>
        <dbReference type="ARBA" id="ARBA00000123"/>
    </source>
</evidence>
<keyword evidence="4" id="KW-0031">Aminopeptidase</keyword>
<dbReference type="EMBL" id="RHIB01000001">
    <property type="protein sequence ID" value="RNA70198.1"/>
    <property type="molecule type" value="Genomic_DNA"/>
</dbReference>
<evidence type="ECO:0000313" key="13">
    <source>
        <dbReference type="Proteomes" id="UP000278746"/>
    </source>
</evidence>
<evidence type="ECO:0000313" key="12">
    <source>
        <dbReference type="EMBL" id="RNA70198.1"/>
    </source>
</evidence>
<proteinExistence type="inferred from homology"/>
<dbReference type="RefSeq" id="WP_122897750.1">
    <property type="nucleotide sequence ID" value="NZ_RHIB01000001.1"/>
</dbReference>
<sequence>MSKRYAIGVLSFLLLMSLVIQPVSAAADDLPLNGTIPETGTSSTYINFEDGVTQPVYSTEEAIIEELMVETTVDSDGTGEKDLVSIRVMRPNTEEGIQVPVIYEMSPYRAGLDWSVPFFDVDVELNPVPHPGKGRGRGPNAGPQNLGNLGNYYVPRGYAVVLGESIGSGEATGCPTTGDYNEIMGTKAVIDWLNGSARAFNADGEEVSADWTTGNVGMIGASYNGTLPNGVATTGVEGLKTIVPIVAISNWYDYFRANGAVVAPGGYQGEDASVLAGFVATRDNAEICAPFLEQMEEDEDRITGDYNDFWAERNYLPGVKNVEASVLLAHGLNDWNVKTKQFAQWWEALEQHGVDRKLWLHQGGHSAPGGSIWQQEQHRWFDYWLYGLENGIMDEDMVNIQREDRTWVEQENWPHVDAETTTLYLTGDDERSGAGSLSNAPVPNRPHERQELLDDPQTRANTLVADPESDHPNRLVYTTDALLQDTHMSGTPEVSIRARIDEPVANLTALLVEYDENDNARIITRGWMDPQNIHGEERSISIVPGRDYTFEWDMQPHDYVFKAGNRIGVVFIASDYDYTIRPSGGTEISLLPTRSRLILPVAGGKEAFNN</sequence>
<comment type="catalytic activity">
    <reaction evidence="1">
        <text>Hydrolyzes Xaa-Pro-|- bonds to release unblocked, N-terminal dipeptides from substrates including Ala-Pro-|-p-nitroanilide and (sequentially) Tyr-Pro-|-Phe-Pro-|-Gly-Pro-|-Ile.</text>
        <dbReference type="EC" id="3.4.14.11"/>
    </reaction>
</comment>
<dbReference type="InterPro" id="IPR000383">
    <property type="entry name" value="Xaa-Pro-like_dom"/>
</dbReference>
<dbReference type="Gene3D" id="3.40.50.1820">
    <property type="entry name" value="alpha/beta hydrolase"/>
    <property type="match status" value="1"/>
</dbReference>
<evidence type="ECO:0000256" key="5">
    <source>
        <dbReference type="ARBA" id="ARBA00022670"/>
    </source>
</evidence>
<keyword evidence="13" id="KW-1185">Reference proteome</keyword>
<dbReference type="AlphaFoldDB" id="A0A3M7TX65"/>
<keyword evidence="10" id="KW-0732">Signal</keyword>
<evidence type="ECO:0000256" key="7">
    <source>
        <dbReference type="ARBA" id="ARBA00022825"/>
    </source>
</evidence>
<feature type="region of interest" description="Disordered" evidence="9">
    <location>
        <begin position="426"/>
        <end position="456"/>
    </location>
</feature>
<dbReference type="Pfam" id="PF08530">
    <property type="entry name" value="PepX_C"/>
    <property type="match status" value="1"/>
</dbReference>
<dbReference type="OrthoDB" id="319764at2"/>
<dbReference type="InterPro" id="IPR008979">
    <property type="entry name" value="Galactose-bd-like_sf"/>
</dbReference>
<dbReference type="GO" id="GO:0008236">
    <property type="term" value="F:serine-type peptidase activity"/>
    <property type="evidence" value="ECO:0007669"/>
    <property type="project" value="UniProtKB-KW"/>
</dbReference>
<dbReference type="Proteomes" id="UP000278746">
    <property type="component" value="Unassembled WGS sequence"/>
</dbReference>
<dbReference type="Pfam" id="PF02129">
    <property type="entry name" value="Peptidase_S15"/>
    <property type="match status" value="1"/>
</dbReference>
<evidence type="ECO:0000256" key="3">
    <source>
        <dbReference type="ARBA" id="ARBA00012463"/>
    </source>
</evidence>
<dbReference type="Gene3D" id="2.60.120.260">
    <property type="entry name" value="Galactose-binding domain-like"/>
    <property type="match status" value="1"/>
</dbReference>
<dbReference type="InterPro" id="IPR029058">
    <property type="entry name" value="AB_hydrolase_fold"/>
</dbReference>
<evidence type="ECO:0000256" key="2">
    <source>
        <dbReference type="ARBA" id="ARBA00010819"/>
    </source>
</evidence>
<dbReference type="SUPFAM" id="SSF49785">
    <property type="entry name" value="Galactose-binding domain-like"/>
    <property type="match status" value="1"/>
</dbReference>